<reference evidence="1" key="1">
    <citation type="submission" date="2021-01" db="EMBL/GenBank/DDBJ databases">
        <authorList>
            <consortium name="Genoscope - CEA"/>
            <person name="William W."/>
        </authorList>
    </citation>
    <scope>NUCLEOTIDE SEQUENCE</scope>
</reference>
<keyword evidence="2" id="KW-1185">Reference proteome</keyword>
<accession>A0A8S1XJE8</accession>
<evidence type="ECO:0000313" key="2">
    <source>
        <dbReference type="Proteomes" id="UP000689195"/>
    </source>
</evidence>
<name>A0A8S1XJE8_9CILI</name>
<protein>
    <submittedName>
        <fullName evidence="1">Uncharacterized protein</fullName>
    </submittedName>
</protein>
<proteinExistence type="predicted"/>
<dbReference type="EMBL" id="CAJJDO010000127">
    <property type="protein sequence ID" value="CAD8201296.1"/>
    <property type="molecule type" value="Genomic_DNA"/>
</dbReference>
<comment type="caution">
    <text evidence="1">The sequence shown here is derived from an EMBL/GenBank/DDBJ whole genome shotgun (WGS) entry which is preliminary data.</text>
</comment>
<sequence>MKHQMVNMNDVIFKKILIMFNLLREQDKQGQQKEYQNILSQKLTATYQYFGNRF</sequence>
<dbReference type="Proteomes" id="UP000689195">
    <property type="component" value="Unassembled WGS sequence"/>
</dbReference>
<dbReference type="AlphaFoldDB" id="A0A8S1XJE8"/>
<gene>
    <name evidence="1" type="ORF">PPENT_87.1.T1270070</name>
</gene>
<organism evidence="1 2">
    <name type="scientific">Paramecium pentaurelia</name>
    <dbReference type="NCBI Taxonomy" id="43138"/>
    <lineage>
        <taxon>Eukaryota</taxon>
        <taxon>Sar</taxon>
        <taxon>Alveolata</taxon>
        <taxon>Ciliophora</taxon>
        <taxon>Intramacronucleata</taxon>
        <taxon>Oligohymenophorea</taxon>
        <taxon>Peniculida</taxon>
        <taxon>Parameciidae</taxon>
        <taxon>Paramecium</taxon>
    </lineage>
</organism>
<evidence type="ECO:0000313" key="1">
    <source>
        <dbReference type="EMBL" id="CAD8201296.1"/>
    </source>
</evidence>